<keyword evidence="1" id="KW-0472">Membrane</keyword>
<dbReference type="AlphaFoldDB" id="A0A7X9DKY7"/>
<evidence type="ECO:0000256" key="1">
    <source>
        <dbReference type="SAM" id="Phobius"/>
    </source>
</evidence>
<feature type="transmembrane region" description="Helical" evidence="1">
    <location>
        <begin position="21"/>
        <end position="39"/>
    </location>
</feature>
<evidence type="ECO:0000313" key="2">
    <source>
        <dbReference type="EMBL" id="NMB70124.1"/>
    </source>
</evidence>
<proteinExistence type="predicted"/>
<dbReference type="EMBL" id="JAAZNL010000030">
    <property type="protein sequence ID" value="NMB70124.1"/>
    <property type="molecule type" value="Genomic_DNA"/>
</dbReference>
<feature type="transmembrane region" description="Helical" evidence="1">
    <location>
        <begin position="45"/>
        <end position="60"/>
    </location>
</feature>
<organism evidence="2 3">
    <name type="scientific">candidate division WWE3 bacterium</name>
    <dbReference type="NCBI Taxonomy" id="2053526"/>
    <lineage>
        <taxon>Bacteria</taxon>
        <taxon>Katanobacteria</taxon>
    </lineage>
</organism>
<feature type="transmembrane region" description="Helical" evidence="1">
    <location>
        <begin position="142"/>
        <end position="162"/>
    </location>
</feature>
<accession>A0A7X9DKY7</accession>
<evidence type="ECO:0000313" key="3">
    <source>
        <dbReference type="Proteomes" id="UP000526033"/>
    </source>
</evidence>
<reference evidence="2 3" key="1">
    <citation type="journal article" date="2020" name="Biotechnol. Biofuels">
        <title>New insights from the biogas microbiome by comprehensive genome-resolved metagenomics of nearly 1600 species originating from multiple anaerobic digesters.</title>
        <authorList>
            <person name="Campanaro S."/>
            <person name="Treu L."/>
            <person name="Rodriguez-R L.M."/>
            <person name="Kovalovszki A."/>
            <person name="Ziels R.M."/>
            <person name="Maus I."/>
            <person name="Zhu X."/>
            <person name="Kougias P.G."/>
            <person name="Basile A."/>
            <person name="Luo G."/>
            <person name="Schluter A."/>
            <person name="Konstantinidis K.T."/>
            <person name="Angelidaki I."/>
        </authorList>
    </citation>
    <scope>NUCLEOTIDE SEQUENCE [LARGE SCALE GENOMIC DNA]</scope>
    <source>
        <strain evidence="2">AS27yjCOA_165</strain>
    </source>
</reference>
<keyword evidence="1" id="KW-0812">Transmembrane</keyword>
<feature type="transmembrane region" description="Helical" evidence="1">
    <location>
        <begin position="72"/>
        <end position="92"/>
    </location>
</feature>
<protein>
    <submittedName>
        <fullName evidence="2">Uncharacterized protein</fullName>
    </submittedName>
</protein>
<sequence>METQEQRESKKTSGIKSLNPFNVCLVVTLFMIVGVFIGLGTKNPLWVLIFILPAVIYEVIRTEPGASTKFSSILLLIVIILELFLILFGVNYDLAKFFETDEKYVAGYSLPLGDIKVFGPLLTAVLSTVLIFRTYGPYTKWLSVIIAIGSLVAVYLISPTFFTQALKLIVNGLFDRLYYAF</sequence>
<feature type="transmembrane region" description="Helical" evidence="1">
    <location>
        <begin position="117"/>
        <end position="135"/>
    </location>
</feature>
<name>A0A7X9DKY7_UNCKA</name>
<dbReference type="Proteomes" id="UP000526033">
    <property type="component" value="Unassembled WGS sequence"/>
</dbReference>
<gene>
    <name evidence="2" type="ORF">GYA27_02895</name>
</gene>
<keyword evidence="1" id="KW-1133">Transmembrane helix</keyword>
<comment type="caution">
    <text evidence="2">The sequence shown here is derived from an EMBL/GenBank/DDBJ whole genome shotgun (WGS) entry which is preliminary data.</text>
</comment>